<dbReference type="Proteomes" id="UP000469952">
    <property type="component" value="Unassembled WGS sequence"/>
</dbReference>
<keyword evidence="1" id="KW-0079">Bacteriocin immunity</keyword>
<name>A0A843Z2G0_LEUME</name>
<evidence type="ECO:0000313" key="2">
    <source>
        <dbReference type="EMBL" id="MQR27530.1"/>
    </source>
</evidence>
<reference evidence="2 3" key="1">
    <citation type="submission" date="2019-10" db="EMBL/GenBank/DDBJ databases">
        <title>WGS of Leuconostoc mesenteroides.</title>
        <authorList>
            <person name="Melo Bolivar J."/>
            <person name="Marino-Ramirez L."/>
            <person name="Villamil Diaz L.M."/>
        </authorList>
    </citation>
    <scope>NUCLEOTIDE SEQUENCE [LARGE SCALE GENOMIC DNA]</scope>
    <source>
        <strain evidence="2 3">M11</strain>
    </source>
</reference>
<dbReference type="EMBL" id="WIPA01000027">
    <property type="protein sequence ID" value="MQR27530.1"/>
    <property type="molecule type" value="Genomic_DNA"/>
</dbReference>
<accession>A0A843Z2G0</accession>
<evidence type="ECO:0000313" key="3">
    <source>
        <dbReference type="Proteomes" id="UP000469952"/>
    </source>
</evidence>
<protein>
    <submittedName>
        <fullName evidence="2">Bacteriocin immunity protein</fullName>
    </submittedName>
</protein>
<dbReference type="SUPFAM" id="SSF109797">
    <property type="entry name" value="Bacteriocin immunity protein-like"/>
    <property type="match status" value="1"/>
</dbReference>
<evidence type="ECO:0000256" key="1">
    <source>
        <dbReference type="ARBA" id="ARBA00023025"/>
    </source>
</evidence>
<gene>
    <name evidence="2" type="ORF">GFV13_09845</name>
</gene>
<sequence>MRKNNILLDDAKIYTNKLYLLLSDRKDDARYGDICDVLLQVSKKLDSTKNVEALINRLVNYIRITASTNRIKFSKDEEAVIIELGVIGQKAGLNGQYMADFSDKSQFYSIFER</sequence>
<organism evidence="2 3">
    <name type="scientific">Leuconostoc mesenteroides</name>
    <dbReference type="NCBI Taxonomy" id="1245"/>
    <lineage>
        <taxon>Bacteria</taxon>
        <taxon>Bacillati</taxon>
        <taxon>Bacillota</taxon>
        <taxon>Bacilli</taxon>
        <taxon>Lactobacillales</taxon>
        <taxon>Lactobacillaceae</taxon>
        <taxon>Leuconostoc</taxon>
    </lineage>
</organism>
<dbReference type="InterPro" id="IPR015046">
    <property type="entry name" value="LciA_Immunity-like"/>
</dbReference>
<dbReference type="GO" id="GO:0030153">
    <property type="term" value="P:bacteriocin immunity"/>
    <property type="evidence" value="ECO:0007669"/>
    <property type="project" value="UniProtKB-KW"/>
</dbReference>
<proteinExistence type="predicted"/>
<dbReference type="Gene3D" id="1.20.1440.50">
    <property type="entry name" value="Ta0600-like"/>
    <property type="match status" value="1"/>
</dbReference>
<dbReference type="InterPro" id="IPR023130">
    <property type="entry name" value="Ta0600-like_sf"/>
</dbReference>
<dbReference type="Pfam" id="PF08951">
    <property type="entry name" value="EntA_Immun"/>
    <property type="match status" value="1"/>
</dbReference>
<comment type="caution">
    <text evidence="2">The sequence shown here is derived from an EMBL/GenBank/DDBJ whole genome shotgun (WGS) entry which is preliminary data.</text>
</comment>
<dbReference type="AlphaFoldDB" id="A0A843Z2G0"/>